<dbReference type="EMBL" id="GG692421">
    <property type="protein sequence ID" value="EER42563.1"/>
    <property type="molecule type" value="Genomic_DNA"/>
</dbReference>
<dbReference type="Proteomes" id="UP000002624">
    <property type="component" value="Unassembled WGS sequence"/>
</dbReference>
<evidence type="ECO:0000313" key="2">
    <source>
        <dbReference type="Proteomes" id="UP000002624"/>
    </source>
</evidence>
<dbReference type="VEuPathDB" id="FungiDB:HCDG_02461"/>
<dbReference type="HOGENOM" id="CLU_1948212_0_0_1"/>
<name>C6H8D0_AJECH</name>
<reference evidence="2" key="1">
    <citation type="submission" date="2009-05" db="EMBL/GenBank/DDBJ databases">
        <title>The genome sequence of Ajellomyces capsulatus strain H143.</title>
        <authorList>
            <person name="Champion M."/>
            <person name="Cuomo C.A."/>
            <person name="Ma L.-J."/>
            <person name="Henn M.R."/>
            <person name="Sil A."/>
            <person name="Goldman B."/>
            <person name="Young S.K."/>
            <person name="Kodira C.D."/>
            <person name="Zeng Q."/>
            <person name="Koehrsen M."/>
            <person name="Alvarado L."/>
            <person name="Berlin A.M."/>
            <person name="Borenstein D."/>
            <person name="Chen Z."/>
            <person name="Engels R."/>
            <person name="Freedman E."/>
            <person name="Gellesch M."/>
            <person name="Goldberg J."/>
            <person name="Griggs A."/>
            <person name="Gujja S."/>
            <person name="Heiman D.I."/>
            <person name="Hepburn T.A."/>
            <person name="Howarth C."/>
            <person name="Jen D."/>
            <person name="Larson L."/>
            <person name="Lewis B."/>
            <person name="Mehta T."/>
            <person name="Park D."/>
            <person name="Pearson M."/>
            <person name="Roberts A."/>
            <person name="Saif S."/>
            <person name="Shea T.D."/>
            <person name="Shenoy N."/>
            <person name="Sisk P."/>
            <person name="Stolte C."/>
            <person name="Sykes S."/>
            <person name="Walk T."/>
            <person name="White J."/>
            <person name="Yandava C."/>
            <person name="Klein B."/>
            <person name="McEwen J.G."/>
            <person name="Puccia R."/>
            <person name="Goldman G.H."/>
            <person name="Felipe M.S."/>
            <person name="Nino-Vega G."/>
            <person name="San-Blas G."/>
            <person name="Taylor J.W."/>
            <person name="Mendoza L."/>
            <person name="Galagan J.E."/>
            <person name="Nusbaum C."/>
            <person name="Birren B.W."/>
        </authorList>
    </citation>
    <scope>NUCLEOTIDE SEQUENCE [LARGE SCALE GENOMIC DNA]</scope>
    <source>
        <strain evidence="2">H143</strain>
    </source>
</reference>
<gene>
    <name evidence="1" type="ORF">HCDG_02461</name>
</gene>
<protein>
    <submittedName>
        <fullName evidence="1">Uncharacterized protein</fullName>
    </submittedName>
</protein>
<dbReference type="AlphaFoldDB" id="C6H8D0"/>
<evidence type="ECO:0000313" key="1">
    <source>
        <dbReference type="EMBL" id="EER42563.1"/>
    </source>
</evidence>
<accession>C6H8D0</accession>
<organism evidence="1 2">
    <name type="scientific">Ajellomyces capsulatus (strain H143)</name>
    <name type="common">Darling's disease fungus</name>
    <name type="synonym">Histoplasma capsulatum</name>
    <dbReference type="NCBI Taxonomy" id="544712"/>
    <lineage>
        <taxon>Eukaryota</taxon>
        <taxon>Fungi</taxon>
        <taxon>Dikarya</taxon>
        <taxon>Ascomycota</taxon>
        <taxon>Pezizomycotina</taxon>
        <taxon>Eurotiomycetes</taxon>
        <taxon>Eurotiomycetidae</taxon>
        <taxon>Onygenales</taxon>
        <taxon>Ajellomycetaceae</taxon>
        <taxon>Histoplasma</taxon>
    </lineage>
</organism>
<proteinExistence type="predicted"/>
<sequence>MGVENWSLLLQLLAVNHNLNDPRGGGIVIDPRIHDARELPGCGQSSLARLIVILAEDRQEQSHKLYSVIYQNDDPRFRPKFGPSLGEMQRKLHFQTTFKSPNKPILVFNFAGETACRSMGMKHLAEHNW</sequence>